<dbReference type="PANTHER" id="PTHR23120">
    <property type="entry name" value="MAESTRO-RELATED HEAT DOMAIN-CONTAINING"/>
    <property type="match status" value="1"/>
</dbReference>
<dbReference type="InterPro" id="IPR011989">
    <property type="entry name" value="ARM-like"/>
</dbReference>
<evidence type="ECO:0000259" key="2">
    <source>
        <dbReference type="Pfam" id="PF21047"/>
    </source>
</evidence>
<dbReference type="SUPFAM" id="SSF48371">
    <property type="entry name" value="ARM repeat"/>
    <property type="match status" value="1"/>
</dbReference>
<comment type="caution">
    <text evidence="4">The sequence shown here is derived from an EMBL/GenBank/DDBJ whole genome shotgun (WGS) entry which is preliminary data.</text>
</comment>
<evidence type="ECO:0000259" key="3">
    <source>
        <dbReference type="Pfam" id="PF23227"/>
    </source>
</evidence>
<organism evidence="4 5">
    <name type="scientific">Mycteria americana</name>
    <name type="common">Wood stork</name>
    <dbReference type="NCBI Taxonomy" id="33587"/>
    <lineage>
        <taxon>Eukaryota</taxon>
        <taxon>Metazoa</taxon>
        <taxon>Chordata</taxon>
        <taxon>Craniata</taxon>
        <taxon>Vertebrata</taxon>
        <taxon>Euteleostomi</taxon>
        <taxon>Archelosauria</taxon>
        <taxon>Archosauria</taxon>
        <taxon>Dinosauria</taxon>
        <taxon>Saurischia</taxon>
        <taxon>Theropoda</taxon>
        <taxon>Coelurosauria</taxon>
        <taxon>Aves</taxon>
        <taxon>Neognathae</taxon>
        <taxon>Neoaves</taxon>
        <taxon>Aequornithes</taxon>
        <taxon>Ciconiiformes</taxon>
        <taxon>Ciconiidae</taxon>
        <taxon>Mycteria</taxon>
    </lineage>
</organism>
<gene>
    <name evidence="4" type="ORF">QYF61_010274</name>
</gene>
<proteinExistence type="predicted"/>
<dbReference type="Proteomes" id="UP001333110">
    <property type="component" value="Unassembled WGS sequence"/>
</dbReference>
<dbReference type="EMBL" id="JAUNZN010000046">
    <property type="protein sequence ID" value="KAK4806065.1"/>
    <property type="molecule type" value="Genomic_DNA"/>
</dbReference>
<dbReference type="Pfam" id="PF23227">
    <property type="entry name" value="HEAT_MROH2B_C"/>
    <property type="match status" value="1"/>
</dbReference>
<dbReference type="InterPro" id="IPR045206">
    <property type="entry name" value="Maestro_heat-like_prot"/>
</dbReference>
<dbReference type="InterPro" id="IPR048465">
    <property type="entry name" value="Maestro-like_HEAT"/>
</dbReference>
<keyword evidence="1" id="KW-0677">Repeat</keyword>
<dbReference type="AlphaFoldDB" id="A0AAN7N164"/>
<dbReference type="InterPro" id="IPR055406">
    <property type="entry name" value="HEAT_Maestro"/>
</dbReference>
<evidence type="ECO:0000256" key="1">
    <source>
        <dbReference type="ARBA" id="ARBA00022737"/>
    </source>
</evidence>
<evidence type="ECO:0000313" key="4">
    <source>
        <dbReference type="EMBL" id="KAK4806065.1"/>
    </source>
</evidence>
<dbReference type="PANTHER" id="PTHR23120:SF42">
    <property type="entry name" value="MAESTRO HEAT-LIKE REPEAT FAMILY MEMBER 3"/>
    <property type="match status" value="1"/>
</dbReference>
<accession>A0AAN7N164</accession>
<keyword evidence="5" id="KW-1185">Reference proteome</keyword>
<dbReference type="InterPro" id="IPR016024">
    <property type="entry name" value="ARM-type_fold"/>
</dbReference>
<dbReference type="Pfam" id="PF21047">
    <property type="entry name" value="HEAT_Maestro"/>
    <property type="match status" value="1"/>
</dbReference>
<sequence>MAERPPSHPRVAWEEVGAPQESISLLEPYEVSTVQPLQNGDTLPEETPEHPELQLGWDSESTWLLSSCDSSDTTTVFGEYLQPSQMTDVLLVAIQALTADDIYDRQMGSNVLDMAMRDPPSWLTDVPKIMRSIHINVERIRTEPARHSLVALLLLLTKRCPREAVRSLLKISPTCDSAALAMWEVMISVPWALWRVLMELLSVLQDQRLRQVFSCVVEDACIYPLALLVCTDVETEEFAALYKAQRFLRHPSLVMLSLVLRGLITLSKTPETGGLSPLHNKETVCFIQARKMAVLLPDIMETLQDANTDVKMKALVFLRNMMAHMKREEASLIALQLAEKLLPLFDDESSQVREVSISLFKDVMKTVLERSKKKMKKTVQRVLLPLFIRMNDQIKSVAKASGDTLLACAEFLRWRKLSSLAKTSQTDLIGECLVLRDRSRVEEYVCQSLPYLKDAQASLREAAIRFIAILPLGKDPEFSISFLAAQAIYVLTSQDRKSRWSLRWLCCWLG</sequence>
<feature type="domain" description="Maestro-like HEAT-repeats" evidence="2">
    <location>
        <begin position="65"/>
        <end position="190"/>
    </location>
</feature>
<evidence type="ECO:0000313" key="5">
    <source>
        <dbReference type="Proteomes" id="UP001333110"/>
    </source>
</evidence>
<feature type="domain" description="Maestro/Maestro-like HEAT-repeats" evidence="3">
    <location>
        <begin position="248"/>
        <end position="475"/>
    </location>
</feature>
<name>A0AAN7N164_MYCAM</name>
<dbReference type="GO" id="GO:0005737">
    <property type="term" value="C:cytoplasm"/>
    <property type="evidence" value="ECO:0007669"/>
    <property type="project" value="TreeGrafter"/>
</dbReference>
<dbReference type="Gene3D" id="1.25.10.10">
    <property type="entry name" value="Leucine-rich Repeat Variant"/>
    <property type="match status" value="1"/>
</dbReference>
<reference evidence="4 5" key="1">
    <citation type="journal article" date="2023" name="J. Hered.">
        <title>Chromosome-level genome of the wood stork (Mycteria americana) provides insight into avian chromosome evolution.</title>
        <authorList>
            <person name="Flamio R. Jr."/>
            <person name="Ramstad K.M."/>
        </authorList>
    </citation>
    <scope>NUCLEOTIDE SEQUENCE [LARGE SCALE GENOMIC DNA]</scope>
    <source>
        <strain evidence="4">JAX WOST 10</strain>
    </source>
</reference>
<protein>
    <submittedName>
        <fullName evidence="4">Uncharacterized protein</fullName>
    </submittedName>
</protein>